<proteinExistence type="predicted"/>
<comment type="caution">
    <text evidence="2">The sequence shown here is derived from an EMBL/GenBank/DDBJ whole genome shotgun (WGS) entry which is preliminary data.</text>
</comment>
<keyword evidence="3" id="KW-1185">Reference proteome</keyword>
<keyword evidence="1" id="KW-0732">Signal</keyword>
<reference evidence="2 3" key="1">
    <citation type="submission" date="2018-02" db="EMBL/GenBank/DDBJ databases">
        <title>Genomic Encyclopedia of Archaeal and Bacterial Type Strains, Phase II (KMG-II): from individual species to whole genera.</title>
        <authorList>
            <person name="Goeker M."/>
        </authorList>
    </citation>
    <scope>NUCLEOTIDE SEQUENCE [LARGE SCALE GENOMIC DNA]</scope>
    <source>
        <strain evidence="2 3">DSM 18921</strain>
    </source>
</reference>
<name>A0A2S8RYP8_9RHOB</name>
<evidence type="ECO:0000256" key="1">
    <source>
        <dbReference type="SAM" id="SignalP"/>
    </source>
</evidence>
<dbReference type="EMBL" id="PVEP01000013">
    <property type="protein sequence ID" value="PQV53653.1"/>
    <property type="molecule type" value="Genomic_DNA"/>
</dbReference>
<sequence>MMSRFLRPLVLSIGLALPMGHVAAADARPLAAEEAASLDKAASSYLRAVERGDAERIVAALPPRILTVFGAAAGIEAGKLNKTLVEQTAQLMKATSFRNVAASGEVPDAGDATLDDGTEVVWAILKTSFVTETDGKATQNWQPLLSLHEGGQWYFLRVEGPQSKKLAAIAYPFLTEINFPSAASSPVK</sequence>
<evidence type="ECO:0000313" key="2">
    <source>
        <dbReference type="EMBL" id="PQV53653.1"/>
    </source>
</evidence>
<protein>
    <submittedName>
        <fullName evidence="2">Uncharacterized protein</fullName>
    </submittedName>
</protein>
<organism evidence="2 3">
    <name type="scientific">Albidovulum denitrificans</name>
    <dbReference type="NCBI Taxonomy" id="404881"/>
    <lineage>
        <taxon>Bacteria</taxon>
        <taxon>Pseudomonadati</taxon>
        <taxon>Pseudomonadota</taxon>
        <taxon>Alphaproteobacteria</taxon>
        <taxon>Rhodobacterales</taxon>
        <taxon>Paracoccaceae</taxon>
        <taxon>Albidovulum</taxon>
    </lineage>
</organism>
<dbReference type="Proteomes" id="UP000238338">
    <property type="component" value="Unassembled WGS sequence"/>
</dbReference>
<accession>A0A2S8RYP8</accession>
<evidence type="ECO:0000313" key="3">
    <source>
        <dbReference type="Proteomes" id="UP000238338"/>
    </source>
</evidence>
<feature type="chain" id="PRO_5015680359" evidence="1">
    <location>
        <begin position="25"/>
        <end position="188"/>
    </location>
</feature>
<gene>
    <name evidence="2" type="ORF">LX70_03837</name>
</gene>
<dbReference type="AlphaFoldDB" id="A0A2S8RYP8"/>
<feature type="signal peptide" evidence="1">
    <location>
        <begin position="1"/>
        <end position="24"/>
    </location>
</feature>